<protein>
    <submittedName>
        <fullName evidence="1">Uncharacterized protein</fullName>
    </submittedName>
</protein>
<dbReference type="EMBL" id="CM023476">
    <property type="protein sequence ID" value="KAH7941656.1"/>
    <property type="molecule type" value="Genomic_DNA"/>
</dbReference>
<name>A0ACB8CG51_DERSI</name>
<evidence type="ECO:0000313" key="1">
    <source>
        <dbReference type="EMBL" id="KAH7941656.1"/>
    </source>
</evidence>
<sequence length="209" mass="23629">MSCDDWPCKKLFRCFELTTLPATFAFTDAPCDFTDVHLDEEIFSRLLVKLPEGFESGPREFGYVDTGIETGGVTVHGLSKLRQFGPPVPYCANGRRMVQVDFYSDDPIYFSWPWRVCSGDEGLLMFRSTFLRFTAQFAILESSSKGVKLEFERALPVTTQSIRLAVEGAGRVVRTITEVLSALLPSVAEQVWNIYFSRELPKAFRIALE</sequence>
<evidence type="ECO:0000313" key="2">
    <source>
        <dbReference type="Proteomes" id="UP000821865"/>
    </source>
</evidence>
<reference evidence="1" key="1">
    <citation type="submission" date="2020-05" db="EMBL/GenBank/DDBJ databases">
        <title>Large-scale comparative analyses of tick genomes elucidate their genetic diversity and vector capacities.</title>
        <authorList>
            <person name="Jia N."/>
            <person name="Wang J."/>
            <person name="Shi W."/>
            <person name="Du L."/>
            <person name="Sun Y."/>
            <person name="Zhan W."/>
            <person name="Jiang J."/>
            <person name="Wang Q."/>
            <person name="Zhang B."/>
            <person name="Ji P."/>
            <person name="Sakyi L.B."/>
            <person name="Cui X."/>
            <person name="Yuan T."/>
            <person name="Jiang B."/>
            <person name="Yang W."/>
            <person name="Lam T.T.-Y."/>
            <person name="Chang Q."/>
            <person name="Ding S."/>
            <person name="Wang X."/>
            <person name="Zhu J."/>
            <person name="Ruan X."/>
            <person name="Zhao L."/>
            <person name="Wei J."/>
            <person name="Que T."/>
            <person name="Du C."/>
            <person name="Cheng J."/>
            <person name="Dai P."/>
            <person name="Han X."/>
            <person name="Huang E."/>
            <person name="Gao Y."/>
            <person name="Liu J."/>
            <person name="Shao H."/>
            <person name="Ye R."/>
            <person name="Li L."/>
            <person name="Wei W."/>
            <person name="Wang X."/>
            <person name="Wang C."/>
            <person name="Yang T."/>
            <person name="Huo Q."/>
            <person name="Li W."/>
            <person name="Guo W."/>
            <person name="Chen H."/>
            <person name="Zhou L."/>
            <person name="Ni X."/>
            <person name="Tian J."/>
            <person name="Zhou Y."/>
            <person name="Sheng Y."/>
            <person name="Liu T."/>
            <person name="Pan Y."/>
            <person name="Xia L."/>
            <person name="Li J."/>
            <person name="Zhao F."/>
            <person name="Cao W."/>
        </authorList>
    </citation>
    <scope>NUCLEOTIDE SEQUENCE</scope>
    <source>
        <strain evidence="1">Dsil-2018</strain>
    </source>
</reference>
<keyword evidence="2" id="KW-1185">Reference proteome</keyword>
<dbReference type="Proteomes" id="UP000821865">
    <property type="component" value="Chromosome 7"/>
</dbReference>
<accession>A0ACB8CG51</accession>
<gene>
    <name evidence="1" type="ORF">HPB49_015858</name>
</gene>
<comment type="caution">
    <text evidence="1">The sequence shown here is derived from an EMBL/GenBank/DDBJ whole genome shotgun (WGS) entry which is preliminary data.</text>
</comment>
<proteinExistence type="predicted"/>
<organism evidence="1 2">
    <name type="scientific">Dermacentor silvarum</name>
    <name type="common">Tick</name>
    <dbReference type="NCBI Taxonomy" id="543639"/>
    <lineage>
        <taxon>Eukaryota</taxon>
        <taxon>Metazoa</taxon>
        <taxon>Ecdysozoa</taxon>
        <taxon>Arthropoda</taxon>
        <taxon>Chelicerata</taxon>
        <taxon>Arachnida</taxon>
        <taxon>Acari</taxon>
        <taxon>Parasitiformes</taxon>
        <taxon>Ixodida</taxon>
        <taxon>Ixodoidea</taxon>
        <taxon>Ixodidae</taxon>
        <taxon>Rhipicephalinae</taxon>
        <taxon>Dermacentor</taxon>
    </lineage>
</organism>